<dbReference type="GO" id="GO:0019901">
    <property type="term" value="F:protein kinase binding"/>
    <property type="evidence" value="ECO:0007669"/>
    <property type="project" value="TreeGrafter"/>
</dbReference>
<evidence type="ECO:0000313" key="5">
    <source>
        <dbReference type="Proteomes" id="UP001378592"/>
    </source>
</evidence>
<dbReference type="Pfam" id="PF07855">
    <property type="entry name" value="ATG101"/>
    <property type="match status" value="1"/>
</dbReference>
<dbReference type="GO" id="GO:0000045">
    <property type="term" value="P:autophagosome assembly"/>
    <property type="evidence" value="ECO:0007669"/>
    <property type="project" value="TreeGrafter"/>
</dbReference>
<name>A0AAN9VPU1_9ORTH</name>
<evidence type="ECO:0000256" key="2">
    <source>
        <dbReference type="ARBA" id="ARBA00018874"/>
    </source>
</evidence>
<dbReference type="PANTHER" id="PTHR13292">
    <property type="entry name" value="AUTOPHAGY-RELATED PROTEIN 101"/>
    <property type="match status" value="1"/>
</dbReference>
<dbReference type="AlphaFoldDB" id="A0AAN9VPU1"/>
<comment type="caution">
    <text evidence="4">The sequence shown here is derived from an EMBL/GenBank/DDBJ whole genome shotgun (WGS) entry which is preliminary data.</text>
</comment>
<gene>
    <name evidence="4" type="ORF">R5R35_009386</name>
</gene>
<dbReference type="EMBL" id="JAZDUA010000293">
    <property type="protein sequence ID" value="KAK7861924.1"/>
    <property type="molecule type" value="Genomic_DNA"/>
</dbReference>
<protein>
    <recommendedName>
        <fullName evidence="2">Autophagy-related protein 101</fullName>
    </recommendedName>
</protein>
<keyword evidence="3" id="KW-0072">Autophagy</keyword>
<sequence length="220" mass="25672">MNARSHTFELTVEGQQVQEVVSSLFHTVLLYRTFGKLHFNNADETSYSVGTVGYNDVDCDFVNFTYVSCSSEKLFRVIKNEVSAFLIALRENDGEETGQISLEFFQKKRNRWPFNTENIPWEVWTIRLHLITVNNEDQRRKLRQETEKMLKEKVFDIAEIMNRHDFVPEISNPSELGAIFDTTYPDVQPYLFKIYFSTISTSQISLGKTVKKFIKDSLLL</sequence>
<evidence type="ECO:0000256" key="1">
    <source>
        <dbReference type="ARBA" id="ARBA00007130"/>
    </source>
</evidence>
<proteinExistence type="inferred from homology"/>
<dbReference type="GO" id="GO:0000407">
    <property type="term" value="C:phagophore assembly site"/>
    <property type="evidence" value="ECO:0007669"/>
    <property type="project" value="TreeGrafter"/>
</dbReference>
<dbReference type="Proteomes" id="UP001378592">
    <property type="component" value="Unassembled WGS sequence"/>
</dbReference>
<dbReference type="GO" id="GO:1990316">
    <property type="term" value="C:Atg1/ULK1 kinase complex"/>
    <property type="evidence" value="ECO:0007669"/>
    <property type="project" value="TreeGrafter"/>
</dbReference>
<evidence type="ECO:0000313" key="4">
    <source>
        <dbReference type="EMBL" id="KAK7861924.1"/>
    </source>
</evidence>
<reference evidence="4 5" key="1">
    <citation type="submission" date="2024-03" db="EMBL/GenBank/DDBJ databases">
        <title>The genome assembly and annotation of the cricket Gryllus longicercus Weissman &amp; Gray.</title>
        <authorList>
            <person name="Szrajer S."/>
            <person name="Gray D."/>
            <person name="Ylla G."/>
        </authorList>
    </citation>
    <scope>NUCLEOTIDE SEQUENCE [LARGE SCALE GENOMIC DNA]</scope>
    <source>
        <strain evidence="4">DAG 2021-001</strain>
        <tissue evidence="4">Whole body minus gut</tissue>
    </source>
</reference>
<evidence type="ECO:0000256" key="3">
    <source>
        <dbReference type="ARBA" id="ARBA00023006"/>
    </source>
</evidence>
<dbReference type="PANTHER" id="PTHR13292:SF0">
    <property type="entry name" value="AUTOPHAGY-RELATED PROTEIN 101"/>
    <property type="match status" value="1"/>
</dbReference>
<dbReference type="InterPro" id="IPR012445">
    <property type="entry name" value="ATG101"/>
</dbReference>
<organism evidence="4 5">
    <name type="scientific">Gryllus longicercus</name>
    <dbReference type="NCBI Taxonomy" id="2509291"/>
    <lineage>
        <taxon>Eukaryota</taxon>
        <taxon>Metazoa</taxon>
        <taxon>Ecdysozoa</taxon>
        <taxon>Arthropoda</taxon>
        <taxon>Hexapoda</taxon>
        <taxon>Insecta</taxon>
        <taxon>Pterygota</taxon>
        <taxon>Neoptera</taxon>
        <taxon>Polyneoptera</taxon>
        <taxon>Orthoptera</taxon>
        <taxon>Ensifera</taxon>
        <taxon>Gryllidea</taxon>
        <taxon>Grylloidea</taxon>
        <taxon>Gryllidae</taxon>
        <taxon>Gryllinae</taxon>
        <taxon>Gryllus</taxon>
    </lineage>
</organism>
<accession>A0AAN9VPU1</accession>
<comment type="similarity">
    <text evidence="1">Belongs to the ATG101 family.</text>
</comment>
<keyword evidence="5" id="KW-1185">Reference proteome</keyword>